<keyword evidence="6" id="KW-0238">DNA-binding</keyword>
<keyword evidence="4 12" id="KW-0347">Helicase</keyword>
<proteinExistence type="predicted"/>
<evidence type="ECO:0000256" key="1">
    <source>
        <dbReference type="ARBA" id="ARBA00022741"/>
    </source>
</evidence>
<dbReference type="Pfam" id="PF17191">
    <property type="entry name" value="RecG_wedge"/>
    <property type="match status" value="1"/>
</dbReference>
<feature type="region of interest" description="Disordered" evidence="9">
    <location>
        <begin position="91"/>
        <end position="117"/>
    </location>
</feature>
<reference evidence="12" key="2">
    <citation type="journal article" date="2012" name="PLoS ONE">
        <title>A Deeply Branching Thermophilic Bacterium with an Ancient Acetyl-CoA Pathway Dominates a Subsurface Ecosystem.</title>
        <authorList>
            <person name="Takami H."/>
            <person name="Noguchi H."/>
            <person name="Takaki Y."/>
            <person name="Uchiyama I."/>
            <person name="Toyoda A."/>
            <person name="Nishi S."/>
            <person name="Chee G.-J."/>
            <person name="Arai W."/>
            <person name="Nunoura T."/>
            <person name="Itoh T."/>
            <person name="Hattori M."/>
            <person name="Takai K."/>
        </authorList>
    </citation>
    <scope>NUCLEOTIDE SEQUENCE</scope>
</reference>
<dbReference type="GO" id="GO:0016787">
    <property type="term" value="F:hydrolase activity"/>
    <property type="evidence" value="ECO:0007669"/>
    <property type="project" value="UniProtKB-KW"/>
</dbReference>
<dbReference type="PROSITE" id="PS51192">
    <property type="entry name" value="HELICASE_ATP_BIND_1"/>
    <property type="match status" value="1"/>
</dbReference>
<protein>
    <recommendedName>
        <fullName evidence="8">Probable DNA 3'-5' helicase RecG</fullName>
    </recommendedName>
</protein>
<dbReference type="EMBL" id="AP011763">
    <property type="protein sequence ID" value="BAL57009.1"/>
    <property type="molecule type" value="Genomic_DNA"/>
</dbReference>
<dbReference type="InterPro" id="IPR001650">
    <property type="entry name" value="Helicase_C-like"/>
</dbReference>
<dbReference type="Pfam" id="PF00271">
    <property type="entry name" value="Helicase_C"/>
    <property type="match status" value="1"/>
</dbReference>
<evidence type="ECO:0000256" key="6">
    <source>
        <dbReference type="ARBA" id="ARBA00023125"/>
    </source>
</evidence>
<dbReference type="InterPro" id="IPR047112">
    <property type="entry name" value="RecG/Mfd"/>
</dbReference>
<dbReference type="GO" id="GO:0003678">
    <property type="term" value="F:DNA helicase activity"/>
    <property type="evidence" value="ECO:0007669"/>
    <property type="project" value="TreeGrafter"/>
</dbReference>
<dbReference type="Pfam" id="PF00270">
    <property type="entry name" value="DEAD"/>
    <property type="match status" value="1"/>
</dbReference>
<dbReference type="SUPFAM" id="SSF52540">
    <property type="entry name" value="P-loop containing nucleoside triphosphate hydrolases"/>
    <property type="match status" value="2"/>
</dbReference>
<dbReference type="InterPro" id="IPR014001">
    <property type="entry name" value="Helicase_ATP-bd"/>
</dbReference>
<evidence type="ECO:0000256" key="4">
    <source>
        <dbReference type="ARBA" id="ARBA00022806"/>
    </source>
</evidence>
<dbReference type="PANTHER" id="PTHR47964:SF1">
    <property type="entry name" value="ATP-DEPENDENT DNA HELICASE HOMOLOG RECG, CHLOROPLASTIC"/>
    <property type="match status" value="1"/>
</dbReference>
<keyword evidence="5" id="KW-0067">ATP-binding</keyword>
<dbReference type="CDD" id="cd04488">
    <property type="entry name" value="RecG_wedge_OBF"/>
    <property type="match status" value="1"/>
</dbReference>
<evidence type="ECO:0000256" key="2">
    <source>
        <dbReference type="ARBA" id="ARBA00022763"/>
    </source>
</evidence>
<dbReference type="SMART" id="SM00490">
    <property type="entry name" value="HELICc"/>
    <property type="match status" value="1"/>
</dbReference>
<dbReference type="InterPro" id="IPR033454">
    <property type="entry name" value="RecG_wedge"/>
</dbReference>
<evidence type="ECO:0000313" key="12">
    <source>
        <dbReference type="EMBL" id="BAL57009.1"/>
    </source>
</evidence>
<organism evidence="12">
    <name type="scientific">uncultured prokaryote</name>
    <dbReference type="NCBI Taxonomy" id="198431"/>
    <lineage>
        <taxon>unclassified sequences</taxon>
        <taxon>environmental samples</taxon>
    </lineage>
</organism>
<feature type="domain" description="Helicase C-terminal" evidence="11">
    <location>
        <begin position="623"/>
        <end position="783"/>
    </location>
</feature>
<evidence type="ECO:0000256" key="9">
    <source>
        <dbReference type="SAM" id="MobiDB-lite"/>
    </source>
</evidence>
<evidence type="ECO:0000256" key="5">
    <source>
        <dbReference type="ARBA" id="ARBA00022840"/>
    </source>
</evidence>
<sequence length="857" mass="95198">MVPPASSKLEALRGILALEAKKGFPDRAVAGGVDRFLEAWRRELEGDAPLRQRLEALGLFRKPYSALTPHERRDLAERVWEGMGWGPFPAGTAVSAPPAEPRPSVALPAPPSPQKEEWPPFLQEERPMPRGVSLGSPVRVVPGVGPVIAASLEQAGITTVRHLLHFLPRKHIPIFAVADLVPEQAAGQEVGVVGTLWEVRPVVITSREGRSLPSTEAVLGDETGNLRVLWFNQEYVAKVLEAGQRVFVTGYLDVFAGRRTLEAQSFEVLEEGEGVFRPGVWVPVYPSVRRARAGAKREGRLPDTLSPKTVRRVVRTALETWLPRLHDWLPAEVVDKVGVLGLRYALWGYHYPAGPAQREEARRRLAFNEFFLAQLLLLQRRHAWREAPAPVIQGDRRALETFLDTLPFRLTTGQAKALEEILADMAQAKPMSRLLQGEVGSGKTVVALASMLMAGTAGWQSALMAPTEVLAEQHFLTIRRLLGGLAHPLDEEYVLGVYLPPHPRPLVVGLLVGSMRSREKGDVQERLAQGAVDIVVGTHALIQEQVLIPRLGLAVIDEQHRFGVLQRRALRQRGEQVPHLLVLSATPIPRSLALALYGDLDQSVLEELPNPRRVTTRRITSEHLPQAYQFIRQQVAQGRQAFVLCPLIEESEALAARSAQEEHERLSRQVFPDLRVGLLHGRMALREKQAVMERFRKGELDILVATPVIEVGIDVPNATVMLVLSAERFGLAELHQLRGRVGRGRYPGYCILVSEDPSPQARERLEVLVRESNGFRVAEEDLRLRGEGEVLGTRQSGLPTFRVARLEDRDLLALAREEAQRLLEAYPSLDAPHLAPLKEELAFFLKGAERPEPPEVS</sequence>
<dbReference type="Gene3D" id="2.40.50.140">
    <property type="entry name" value="Nucleic acid-binding proteins"/>
    <property type="match status" value="1"/>
</dbReference>
<dbReference type="SUPFAM" id="SSF50249">
    <property type="entry name" value="Nucleic acid-binding proteins"/>
    <property type="match status" value="1"/>
</dbReference>
<dbReference type="Pfam" id="PF19833">
    <property type="entry name" value="RecG_dom3_C"/>
    <property type="match status" value="1"/>
</dbReference>
<dbReference type="InterPro" id="IPR011545">
    <property type="entry name" value="DEAD/DEAH_box_helicase_dom"/>
</dbReference>
<dbReference type="InterPro" id="IPR027417">
    <property type="entry name" value="P-loop_NTPase"/>
</dbReference>
<gene>
    <name evidence="12" type="ORF">HGMM_F46A05C48</name>
</gene>
<evidence type="ECO:0000259" key="10">
    <source>
        <dbReference type="PROSITE" id="PS51192"/>
    </source>
</evidence>
<keyword evidence="7" id="KW-0234">DNA repair</keyword>
<dbReference type="AlphaFoldDB" id="H5SLH3"/>
<dbReference type="NCBIfam" id="NF008168">
    <property type="entry name" value="PRK10917.2-2"/>
    <property type="match status" value="1"/>
</dbReference>
<reference evidence="12" key="1">
    <citation type="journal article" date="2005" name="Environ. Microbiol.">
        <title>Genetic and functional properties of uncultivated thermophilic crenarchaeotes from a subsurface gold mine as revealed by analysis of genome fragments.</title>
        <authorList>
            <person name="Nunoura T."/>
            <person name="Hirayama H."/>
            <person name="Takami H."/>
            <person name="Oida H."/>
            <person name="Nishi S."/>
            <person name="Shimamura S."/>
            <person name="Suzuki Y."/>
            <person name="Inagaki F."/>
            <person name="Takai K."/>
            <person name="Nealson K.H."/>
            <person name="Horikoshi K."/>
        </authorList>
    </citation>
    <scope>NUCLEOTIDE SEQUENCE</scope>
</reference>
<dbReference type="PANTHER" id="PTHR47964">
    <property type="entry name" value="ATP-DEPENDENT DNA HELICASE HOMOLOG RECG, CHLOROPLASTIC"/>
    <property type="match status" value="1"/>
</dbReference>
<dbReference type="GO" id="GO:0003677">
    <property type="term" value="F:DNA binding"/>
    <property type="evidence" value="ECO:0007669"/>
    <property type="project" value="UniProtKB-KW"/>
</dbReference>
<keyword evidence="2" id="KW-0227">DNA damage</keyword>
<dbReference type="SMART" id="SM00487">
    <property type="entry name" value="DEXDc"/>
    <property type="match status" value="1"/>
</dbReference>
<evidence type="ECO:0000256" key="3">
    <source>
        <dbReference type="ARBA" id="ARBA00022801"/>
    </source>
</evidence>
<dbReference type="InterPro" id="IPR045562">
    <property type="entry name" value="RecG_dom3_C"/>
</dbReference>
<dbReference type="Gene3D" id="3.40.50.300">
    <property type="entry name" value="P-loop containing nucleotide triphosphate hydrolases"/>
    <property type="match status" value="2"/>
</dbReference>
<dbReference type="GO" id="GO:0006281">
    <property type="term" value="P:DNA repair"/>
    <property type="evidence" value="ECO:0007669"/>
    <property type="project" value="UniProtKB-KW"/>
</dbReference>
<dbReference type="InterPro" id="IPR012340">
    <property type="entry name" value="NA-bd_OB-fold"/>
</dbReference>
<feature type="domain" description="Helicase ATP-binding" evidence="10">
    <location>
        <begin position="424"/>
        <end position="605"/>
    </location>
</feature>
<keyword evidence="1" id="KW-0547">Nucleotide-binding</keyword>
<name>H5SLH3_9ZZZZ</name>
<accession>H5SLH3</accession>
<dbReference type="GO" id="GO:0005524">
    <property type="term" value="F:ATP binding"/>
    <property type="evidence" value="ECO:0007669"/>
    <property type="project" value="UniProtKB-KW"/>
</dbReference>
<keyword evidence="3" id="KW-0378">Hydrolase</keyword>
<evidence type="ECO:0000256" key="7">
    <source>
        <dbReference type="ARBA" id="ARBA00023204"/>
    </source>
</evidence>
<evidence type="ECO:0000259" key="11">
    <source>
        <dbReference type="PROSITE" id="PS51194"/>
    </source>
</evidence>
<evidence type="ECO:0000256" key="8">
    <source>
        <dbReference type="ARBA" id="ARBA00049819"/>
    </source>
</evidence>
<dbReference type="PROSITE" id="PS51194">
    <property type="entry name" value="HELICASE_CTER"/>
    <property type="match status" value="1"/>
</dbReference>